<evidence type="ECO:0000313" key="2">
    <source>
        <dbReference type="EMBL" id="KAL3857875.1"/>
    </source>
</evidence>
<comment type="caution">
    <text evidence="2">The sequence shown here is derived from an EMBL/GenBank/DDBJ whole genome shotgun (WGS) entry which is preliminary data.</text>
</comment>
<keyword evidence="3" id="KW-1185">Reference proteome</keyword>
<dbReference type="Proteomes" id="UP001634394">
    <property type="component" value="Unassembled WGS sequence"/>
</dbReference>
<name>A0ABD3VBF9_SINWO</name>
<evidence type="ECO:0000256" key="1">
    <source>
        <dbReference type="SAM" id="MobiDB-lite"/>
    </source>
</evidence>
<proteinExistence type="predicted"/>
<protein>
    <recommendedName>
        <fullName evidence="4">Gag protein</fullName>
    </recommendedName>
</protein>
<feature type="compositionally biased region" description="Basic and acidic residues" evidence="1">
    <location>
        <begin position="43"/>
        <end position="53"/>
    </location>
</feature>
<dbReference type="AlphaFoldDB" id="A0ABD3VBF9"/>
<accession>A0ABD3VBF9</accession>
<evidence type="ECO:0008006" key="4">
    <source>
        <dbReference type="Google" id="ProtNLM"/>
    </source>
</evidence>
<feature type="region of interest" description="Disordered" evidence="1">
    <location>
        <begin position="1"/>
        <end position="78"/>
    </location>
</feature>
<dbReference type="EMBL" id="JBJQND010000013">
    <property type="protein sequence ID" value="KAL3857875.1"/>
    <property type="molecule type" value="Genomic_DNA"/>
</dbReference>
<organism evidence="2 3">
    <name type="scientific">Sinanodonta woodiana</name>
    <name type="common">Chinese pond mussel</name>
    <name type="synonym">Anodonta woodiana</name>
    <dbReference type="NCBI Taxonomy" id="1069815"/>
    <lineage>
        <taxon>Eukaryota</taxon>
        <taxon>Metazoa</taxon>
        <taxon>Spiralia</taxon>
        <taxon>Lophotrochozoa</taxon>
        <taxon>Mollusca</taxon>
        <taxon>Bivalvia</taxon>
        <taxon>Autobranchia</taxon>
        <taxon>Heteroconchia</taxon>
        <taxon>Palaeoheterodonta</taxon>
        <taxon>Unionida</taxon>
        <taxon>Unionoidea</taxon>
        <taxon>Unionidae</taxon>
        <taxon>Unioninae</taxon>
        <taxon>Sinanodonta</taxon>
    </lineage>
</organism>
<feature type="region of interest" description="Disordered" evidence="1">
    <location>
        <begin position="195"/>
        <end position="241"/>
    </location>
</feature>
<reference evidence="2 3" key="1">
    <citation type="submission" date="2024-11" db="EMBL/GenBank/DDBJ databases">
        <title>Chromosome-level genome assembly of the freshwater bivalve Anodonta woodiana.</title>
        <authorList>
            <person name="Chen X."/>
        </authorList>
    </citation>
    <scope>NUCLEOTIDE SEQUENCE [LARGE SCALE GENOMIC DNA]</scope>
    <source>
        <strain evidence="2">MN2024</strain>
        <tissue evidence="2">Gills</tissue>
    </source>
</reference>
<gene>
    <name evidence="2" type="ORF">ACJMK2_012504</name>
</gene>
<sequence>MGKKKTLGQGAEHPLADRTQVQDDGMSYELETNTGVRCPEYTLDERSPRREEELPASGDEAESSRMSGRRGSFEKEENRLRRFGAAAMLQTKGDKSKYYGNTVTVNEDTGQYSIDLNECVSAAVNTAVTGVMREMSGAIKNIEILLQGMTTRTETSSEVIPAVAPRDKLTETRRHDRASTLARAIMSRVSIGNVDEGNLSSSDGSESEEEKYSSGVSGSNLSRSHASTNRTKGRKTNGVKLPAFTGKENWKVWINRFTAVAERRRWTKGEKLDELLPRLHGAAGEFVFSQLQDKELNTSYRVIETAKTYAGQLSRRNQRPHELVEEYAAELKHLYDKAHPERDRKTKREDLLRRFMD</sequence>
<evidence type="ECO:0000313" key="3">
    <source>
        <dbReference type="Proteomes" id="UP001634394"/>
    </source>
</evidence>
<feature type="compositionally biased region" description="Low complexity" evidence="1">
    <location>
        <begin position="213"/>
        <end position="224"/>
    </location>
</feature>